<sequence length="82" mass="8908">MHRTEQAGLTKGSGRIGGQVDIAVDRHGDQCIPTLKFYVGNVADRHIVDPDPRILLQILHIGHLRSDGIRARTAAFGPGQTD</sequence>
<dbReference type="Proteomes" id="UP000826012">
    <property type="component" value="Chromosome"/>
</dbReference>
<proteinExistence type="predicted"/>
<dbReference type="EMBL" id="AP024828">
    <property type="protein sequence ID" value="BCZ21797.1"/>
    <property type="molecule type" value="Genomic_DNA"/>
</dbReference>
<accession>A0ABM7SN80</accession>
<evidence type="ECO:0000313" key="2">
    <source>
        <dbReference type="Proteomes" id="UP000826012"/>
    </source>
</evidence>
<reference evidence="1 2" key="1">
    <citation type="submission" date="2021-07" db="EMBL/GenBank/DDBJ databases">
        <title>Complete genome sequence of nontuberculous Mycobacterium sp. TY59.</title>
        <authorList>
            <person name="Fukushima K."/>
        </authorList>
    </citation>
    <scope>NUCLEOTIDE SEQUENCE [LARGE SCALE GENOMIC DNA]</scope>
    <source>
        <strain evidence="1 2">TY59</strain>
    </source>
</reference>
<organism evidence="1 2">
    <name type="scientific">Mycobacterium senriense</name>
    <dbReference type="NCBI Taxonomy" id="2775496"/>
    <lineage>
        <taxon>Bacteria</taxon>
        <taxon>Bacillati</taxon>
        <taxon>Actinomycetota</taxon>
        <taxon>Actinomycetes</taxon>
        <taxon>Mycobacteriales</taxon>
        <taxon>Mycobacteriaceae</taxon>
        <taxon>Mycobacterium</taxon>
        <taxon>Mycobacterium avium complex (MAC)</taxon>
    </lineage>
</organism>
<keyword evidence="2" id="KW-1185">Reference proteome</keyword>
<protein>
    <submittedName>
        <fullName evidence="1">Uncharacterized protein</fullName>
    </submittedName>
</protein>
<evidence type="ECO:0000313" key="1">
    <source>
        <dbReference type="EMBL" id="BCZ21797.1"/>
    </source>
</evidence>
<name>A0ABM7SN80_9MYCO</name>
<gene>
    <name evidence="1" type="ORF">MTY59_16520</name>
</gene>